<comment type="caution">
    <text evidence="2">The sequence shown here is derived from an EMBL/GenBank/DDBJ whole genome shotgun (WGS) entry which is preliminary data.</text>
</comment>
<feature type="region of interest" description="Disordered" evidence="1">
    <location>
        <begin position="149"/>
        <end position="187"/>
    </location>
</feature>
<sequence>MESSVGSQWQQFWFYMMDGSLFNQTLAIKYMRGHSSEDCTFRFDSLPIFHNCSGSRLLAFAKNKTHIETLTNVLSLRSEDLTLQHGSGWNGYDLPATRGGLLSEESVMNKISEYLKRLREVHSYLNGCDTDKNPNRYTMDVSNTANDNAANSAIDKASDTDTKPDVNTKLLSPPANNGQLLDDEESQ</sequence>
<feature type="compositionally biased region" description="Basic and acidic residues" evidence="1">
    <location>
        <begin position="156"/>
        <end position="166"/>
    </location>
</feature>
<dbReference type="Proteomes" id="UP000824782">
    <property type="component" value="Unassembled WGS sequence"/>
</dbReference>
<protein>
    <submittedName>
        <fullName evidence="2">Uncharacterized protein</fullName>
    </submittedName>
</protein>
<reference evidence="2" key="1">
    <citation type="thesis" date="2020" institute="ProQuest LLC" country="789 East Eisenhower Parkway, Ann Arbor, MI, USA">
        <title>Comparative Genomics and Chromosome Evolution.</title>
        <authorList>
            <person name="Mudd A.B."/>
        </authorList>
    </citation>
    <scope>NUCLEOTIDE SEQUENCE</scope>
    <source>
        <strain evidence="2">237g6f4</strain>
        <tissue evidence="2">Blood</tissue>
    </source>
</reference>
<dbReference type="EMBL" id="WNYA01000006">
    <property type="protein sequence ID" value="KAG8570061.1"/>
    <property type="molecule type" value="Genomic_DNA"/>
</dbReference>
<dbReference type="AlphaFoldDB" id="A0AAV7BC30"/>
<name>A0AAV7BC30_ENGPU</name>
<proteinExistence type="predicted"/>
<gene>
    <name evidence="2" type="ORF">GDO81_014672</name>
</gene>
<keyword evidence="3" id="KW-1185">Reference proteome</keyword>
<accession>A0AAV7BC30</accession>
<evidence type="ECO:0000313" key="2">
    <source>
        <dbReference type="EMBL" id="KAG8570061.1"/>
    </source>
</evidence>
<evidence type="ECO:0000256" key="1">
    <source>
        <dbReference type="SAM" id="MobiDB-lite"/>
    </source>
</evidence>
<organism evidence="2 3">
    <name type="scientific">Engystomops pustulosus</name>
    <name type="common">Tungara frog</name>
    <name type="synonym">Physalaemus pustulosus</name>
    <dbReference type="NCBI Taxonomy" id="76066"/>
    <lineage>
        <taxon>Eukaryota</taxon>
        <taxon>Metazoa</taxon>
        <taxon>Chordata</taxon>
        <taxon>Craniata</taxon>
        <taxon>Vertebrata</taxon>
        <taxon>Euteleostomi</taxon>
        <taxon>Amphibia</taxon>
        <taxon>Batrachia</taxon>
        <taxon>Anura</taxon>
        <taxon>Neobatrachia</taxon>
        <taxon>Hyloidea</taxon>
        <taxon>Leptodactylidae</taxon>
        <taxon>Leiuperinae</taxon>
        <taxon>Engystomops</taxon>
    </lineage>
</organism>
<evidence type="ECO:0000313" key="3">
    <source>
        <dbReference type="Proteomes" id="UP000824782"/>
    </source>
</evidence>